<proteinExistence type="predicted"/>
<dbReference type="InterPro" id="IPR002931">
    <property type="entry name" value="Transglutaminase-like"/>
</dbReference>
<dbReference type="RefSeq" id="WP_386098065.1">
    <property type="nucleotide sequence ID" value="NZ_JBHSAT010000004.1"/>
</dbReference>
<evidence type="ECO:0000313" key="3">
    <source>
        <dbReference type="EMBL" id="MFC3876810.1"/>
    </source>
</evidence>
<keyword evidence="1" id="KW-0732">Signal</keyword>
<reference evidence="4" key="1">
    <citation type="journal article" date="2019" name="Int. J. Syst. Evol. Microbiol.">
        <title>The Global Catalogue of Microorganisms (GCM) 10K type strain sequencing project: providing services to taxonomists for standard genome sequencing and annotation.</title>
        <authorList>
            <consortium name="The Broad Institute Genomics Platform"/>
            <consortium name="The Broad Institute Genome Sequencing Center for Infectious Disease"/>
            <person name="Wu L."/>
            <person name="Ma J."/>
        </authorList>
    </citation>
    <scope>NUCLEOTIDE SEQUENCE [LARGE SCALE GENOMIC DNA]</scope>
    <source>
        <strain evidence="4">CECT 8979</strain>
    </source>
</reference>
<keyword evidence="4" id="KW-1185">Reference proteome</keyword>
<dbReference type="Gene3D" id="3.10.620.30">
    <property type="match status" value="1"/>
</dbReference>
<feature type="signal peptide" evidence="1">
    <location>
        <begin position="1"/>
        <end position="18"/>
    </location>
</feature>
<dbReference type="PANTHER" id="PTHR46333">
    <property type="entry name" value="CYTOKINESIS PROTEIN 3"/>
    <property type="match status" value="1"/>
</dbReference>
<feature type="chain" id="PRO_5047303194" evidence="1">
    <location>
        <begin position="19"/>
        <end position="336"/>
    </location>
</feature>
<dbReference type="EMBL" id="JBHSAT010000004">
    <property type="protein sequence ID" value="MFC3876810.1"/>
    <property type="molecule type" value="Genomic_DNA"/>
</dbReference>
<gene>
    <name evidence="3" type="ORF">ACFOSX_06150</name>
</gene>
<comment type="caution">
    <text evidence="3">The sequence shown here is derived from an EMBL/GenBank/DDBJ whole genome shotgun (WGS) entry which is preliminary data.</text>
</comment>
<dbReference type="Proteomes" id="UP001595812">
    <property type="component" value="Unassembled WGS sequence"/>
</dbReference>
<evidence type="ECO:0000313" key="4">
    <source>
        <dbReference type="Proteomes" id="UP001595812"/>
    </source>
</evidence>
<organism evidence="3 4">
    <name type="scientific">Winogradskyella maritima</name>
    <dbReference type="NCBI Taxonomy" id="1517766"/>
    <lineage>
        <taxon>Bacteria</taxon>
        <taxon>Pseudomonadati</taxon>
        <taxon>Bacteroidota</taxon>
        <taxon>Flavobacteriia</taxon>
        <taxon>Flavobacteriales</taxon>
        <taxon>Flavobacteriaceae</taxon>
        <taxon>Winogradskyella</taxon>
    </lineage>
</organism>
<sequence>MKCYSFLLLFIIAFQVQAQQSDFETINFSKADKLALKCKNESLKNISNLASCLTDGLTTGVERFRAVFKWVTANISNDYSAYYRNKRKRKRYQSDSTKLNIWNDDFKKVMISNMIKHRKTICTGYAYLVQQLAEASGLECEIVHGYGRTSMTSEEDLQFPNHSWNAVKLNGKWYLADPTWASGIPDPESNRFTFDYNDGLFLTNPKLFAVNHHPIDQKWALLNESPSYDDFLNAPILYGNAYRKLNVIEAPLQFHHDINKNESVTFEYELASTLDKDALRFSIDNGIETKTVKPDSYETKDNLMTATYTFHNVGFYDVHLLLENSLISTHTVRVRR</sequence>
<dbReference type="PANTHER" id="PTHR46333:SF2">
    <property type="entry name" value="CYTOKINESIS PROTEIN 3"/>
    <property type="match status" value="1"/>
</dbReference>
<feature type="domain" description="Transglutaminase-like" evidence="2">
    <location>
        <begin position="114"/>
        <end position="180"/>
    </location>
</feature>
<dbReference type="SUPFAM" id="SSF54001">
    <property type="entry name" value="Cysteine proteinases"/>
    <property type="match status" value="1"/>
</dbReference>
<dbReference type="SMART" id="SM00460">
    <property type="entry name" value="TGc"/>
    <property type="match status" value="1"/>
</dbReference>
<accession>A0ABV8AIK1</accession>
<dbReference type="Pfam" id="PF01841">
    <property type="entry name" value="Transglut_core"/>
    <property type="match status" value="1"/>
</dbReference>
<evidence type="ECO:0000259" key="2">
    <source>
        <dbReference type="SMART" id="SM00460"/>
    </source>
</evidence>
<protein>
    <submittedName>
        <fullName evidence="3">Transglutaminase domain-containing protein</fullName>
    </submittedName>
</protein>
<dbReference type="InterPro" id="IPR038765">
    <property type="entry name" value="Papain-like_cys_pep_sf"/>
</dbReference>
<name>A0ABV8AIK1_9FLAO</name>
<dbReference type="InterPro" id="IPR052557">
    <property type="entry name" value="CAP/Cytokinesis_protein"/>
</dbReference>
<evidence type="ECO:0000256" key="1">
    <source>
        <dbReference type="SAM" id="SignalP"/>
    </source>
</evidence>